<gene>
    <name evidence="2" type="ORF">PGLA1383_LOCUS32961</name>
</gene>
<organism evidence="2 3">
    <name type="scientific">Polarella glacialis</name>
    <name type="common">Dinoflagellate</name>
    <dbReference type="NCBI Taxonomy" id="89957"/>
    <lineage>
        <taxon>Eukaryota</taxon>
        <taxon>Sar</taxon>
        <taxon>Alveolata</taxon>
        <taxon>Dinophyceae</taxon>
        <taxon>Suessiales</taxon>
        <taxon>Suessiaceae</taxon>
        <taxon>Polarella</taxon>
    </lineage>
</organism>
<feature type="region of interest" description="Disordered" evidence="1">
    <location>
        <begin position="1"/>
        <end position="32"/>
    </location>
</feature>
<dbReference type="EMBL" id="CAJNNV010025585">
    <property type="protein sequence ID" value="CAE8615245.1"/>
    <property type="molecule type" value="Genomic_DNA"/>
</dbReference>
<evidence type="ECO:0000313" key="2">
    <source>
        <dbReference type="EMBL" id="CAE8615245.1"/>
    </source>
</evidence>
<evidence type="ECO:0000313" key="3">
    <source>
        <dbReference type="Proteomes" id="UP000654075"/>
    </source>
</evidence>
<sequence>MAAATRAAAPALMESDTEMGAPTAQTNGPMPTASRFDPASAAKVLDLKGVLSPPRFPASDRAESEFGSWRYGFTSAMALIGLDVALEDAETNRTEPELAAVGQLHWAEARFLHALLTALCRGTPLMTYRDEEGDECILIQKSIVGALTGTSQEKIWFQVYLSREDRSMVRPWKLRKFQ</sequence>
<protein>
    <submittedName>
        <fullName evidence="2">Uncharacterized protein</fullName>
    </submittedName>
</protein>
<dbReference type="AlphaFoldDB" id="A0A813FR40"/>
<evidence type="ECO:0000256" key="1">
    <source>
        <dbReference type="SAM" id="MobiDB-lite"/>
    </source>
</evidence>
<feature type="compositionally biased region" description="Low complexity" evidence="1">
    <location>
        <begin position="1"/>
        <end position="11"/>
    </location>
</feature>
<dbReference type="Proteomes" id="UP000654075">
    <property type="component" value="Unassembled WGS sequence"/>
</dbReference>
<accession>A0A813FR40</accession>
<proteinExistence type="predicted"/>
<reference evidence="2" key="1">
    <citation type="submission" date="2021-02" db="EMBL/GenBank/DDBJ databases">
        <authorList>
            <person name="Dougan E. K."/>
            <person name="Rhodes N."/>
            <person name="Thang M."/>
            <person name="Chan C."/>
        </authorList>
    </citation>
    <scope>NUCLEOTIDE SEQUENCE</scope>
</reference>
<name>A0A813FR40_POLGL</name>
<comment type="caution">
    <text evidence="2">The sequence shown here is derived from an EMBL/GenBank/DDBJ whole genome shotgun (WGS) entry which is preliminary data.</text>
</comment>
<keyword evidence="3" id="KW-1185">Reference proteome</keyword>